<keyword evidence="7" id="KW-1185">Reference proteome</keyword>
<dbReference type="InterPro" id="IPR017452">
    <property type="entry name" value="GPCR_Rhodpsn_7TM"/>
</dbReference>
<dbReference type="GO" id="GO:0016020">
    <property type="term" value="C:membrane"/>
    <property type="evidence" value="ECO:0007669"/>
    <property type="project" value="UniProtKB-SubCell"/>
</dbReference>
<dbReference type="WBParaSite" id="Csp11.Scaffold630.g21716.t1">
    <property type="protein sequence ID" value="Csp11.Scaffold630.g21716.t1"/>
    <property type="gene ID" value="Csp11.Scaffold630.g21716"/>
</dbReference>
<keyword evidence="2 5" id="KW-0812">Transmembrane</keyword>
<feature type="transmembrane region" description="Helical" evidence="5">
    <location>
        <begin position="157"/>
        <end position="178"/>
    </location>
</feature>
<dbReference type="Pfam" id="PF10324">
    <property type="entry name" value="7TM_GPCR_Srw"/>
    <property type="match status" value="1"/>
</dbReference>
<dbReference type="Gene3D" id="1.20.1070.10">
    <property type="entry name" value="Rhodopsin 7-helix transmembrane proteins"/>
    <property type="match status" value="1"/>
</dbReference>
<sequence>MNYTYSDFQAISDSNSTISRWISVANFISLISEAITKYEFAFACMGVIVNIFHLTILTRKSLRSNSINVIMIGIGICDLFNMSFEVYSNLRVMTYPDPDCWPPSTYTTQIIEVWLSAIKDDLRRLTPWLGVLMSSIRYLIIKMSMKPKFKMLSEPKFSIIAMLIALVLSTLWSAFYFARLTLIELDPWKPANYCTGFPPGYTEPQYALAIDTEFLSDALLMVQVFLITDGTLKIIPTTLFPILAFLLIRELNGAKSHRQKLAKKDEKADHTTSLVILMTVTFMTAEGPLGIIYVVQGFVTHITGLLNITSELINIFAIFVAINATTHCLICLTVSSQYRKTVKGMFLCQNCNRKKTSTIVVAAKVSVTSTSTVRQ</sequence>
<feature type="transmembrane region" description="Helical" evidence="5">
    <location>
        <begin position="40"/>
        <end position="57"/>
    </location>
</feature>
<comment type="subcellular location">
    <subcellularLocation>
        <location evidence="1">Membrane</location>
    </subcellularLocation>
</comment>
<dbReference type="PANTHER" id="PTHR22751">
    <property type="entry name" value="G-PROTEIN COUPLED RECEPTOR-RELATED"/>
    <property type="match status" value="1"/>
</dbReference>
<dbReference type="InterPro" id="IPR019427">
    <property type="entry name" value="7TM_GPCR_serpentine_rcpt_Srw"/>
</dbReference>
<feature type="transmembrane region" description="Helical" evidence="5">
    <location>
        <begin position="315"/>
        <end position="335"/>
    </location>
</feature>
<proteinExistence type="predicted"/>
<protein>
    <submittedName>
        <fullName evidence="8">G_PROTEIN_RECEP_F1_2 domain-containing protein</fullName>
    </submittedName>
</protein>
<evidence type="ECO:0000259" key="6">
    <source>
        <dbReference type="PROSITE" id="PS50262"/>
    </source>
</evidence>
<evidence type="ECO:0000313" key="7">
    <source>
        <dbReference type="Proteomes" id="UP000095282"/>
    </source>
</evidence>
<dbReference type="AlphaFoldDB" id="A0A1I7V2E4"/>
<dbReference type="Proteomes" id="UP000095282">
    <property type="component" value="Unplaced"/>
</dbReference>
<dbReference type="GO" id="GO:0008528">
    <property type="term" value="F:G protein-coupled peptide receptor activity"/>
    <property type="evidence" value="ECO:0007669"/>
    <property type="project" value="InterPro"/>
</dbReference>
<evidence type="ECO:0000256" key="4">
    <source>
        <dbReference type="ARBA" id="ARBA00023136"/>
    </source>
</evidence>
<feature type="transmembrane region" description="Helical" evidence="5">
    <location>
        <begin position="125"/>
        <end position="145"/>
    </location>
</feature>
<evidence type="ECO:0000313" key="8">
    <source>
        <dbReference type="WBParaSite" id="Csp11.Scaffold630.g21716.t1"/>
    </source>
</evidence>
<evidence type="ECO:0000256" key="5">
    <source>
        <dbReference type="SAM" id="Phobius"/>
    </source>
</evidence>
<reference evidence="8" key="1">
    <citation type="submission" date="2016-11" db="UniProtKB">
        <authorList>
            <consortium name="WormBaseParasite"/>
        </authorList>
    </citation>
    <scope>IDENTIFICATION</scope>
</reference>
<feature type="transmembrane region" description="Helical" evidence="5">
    <location>
        <begin position="234"/>
        <end position="252"/>
    </location>
</feature>
<feature type="domain" description="G-protein coupled receptors family 1 profile" evidence="6">
    <location>
        <begin position="49"/>
        <end position="331"/>
    </location>
</feature>
<evidence type="ECO:0000256" key="2">
    <source>
        <dbReference type="ARBA" id="ARBA00022692"/>
    </source>
</evidence>
<keyword evidence="4 5" id="KW-0472">Membrane</keyword>
<name>A0A1I7V2E4_9PELO</name>
<dbReference type="PROSITE" id="PS50262">
    <property type="entry name" value="G_PROTEIN_RECEP_F1_2"/>
    <property type="match status" value="1"/>
</dbReference>
<keyword evidence="3 5" id="KW-1133">Transmembrane helix</keyword>
<feature type="transmembrane region" description="Helical" evidence="5">
    <location>
        <begin position="69"/>
        <end position="87"/>
    </location>
</feature>
<dbReference type="eggNOG" id="ENOG502TFKC">
    <property type="taxonomic scope" value="Eukaryota"/>
</dbReference>
<evidence type="ECO:0000256" key="3">
    <source>
        <dbReference type="ARBA" id="ARBA00022989"/>
    </source>
</evidence>
<dbReference type="SUPFAM" id="SSF81321">
    <property type="entry name" value="Family A G protein-coupled receptor-like"/>
    <property type="match status" value="1"/>
</dbReference>
<organism evidence="7 8">
    <name type="scientific">Caenorhabditis tropicalis</name>
    <dbReference type="NCBI Taxonomy" id="1561998"/>
    <lineage>
        <taxon>Eukaryota</taxon>
        <taxon>Metazoa</taxon>
        <taxon>Ecdysozoa</taxon>
        <taxon>Nematoda</taxon>
        <taxon>Chromadorea</taxon>
        <taxon>Rhabditida</taxon>
        <taxon>Rhabditina</taxon>
        <taxon>Rhabditomorpha</taxon>
        <taxon>Rhabditoidea</taxon>
        <taxon>Rhabditidae</taxon>
        <taxon>Peloderinae</taxon>
        <taxon>Caenorhabditis</taxon>
    </lineage>
</organism>
<dbReference type="STRING" id="1561998.A0A1I7V2E4"/>
<accession>A0A1I7V2E4</accession>
<dbReference type="PANTHER" id="PTHR22751:SF54">
    <property type="entry name" value="G-PROTEIN COUPLED RECEPTORS FAMILY 1 PROFILE DOMAIN-CONTAINING PROTEIN"/>
    <property type="match status" value="1"/>
</dbReference>
<evidence type="ECO:0000256" key="1">
    <source>
        <dbReference type="ARBA" id="ARBA00004370"/>
    </source>
</evidence>
<feature type="transmembrane region" description="Helical" evidence="5">
    <location>
        <begin position="273"/>
        <end position="295"/>
    </location>
</feature>